<protein>
    <recommendedName>
        <fullName evidence="4">Phosphate-selective porin O/P</fullName>
    </recommendedName>
</protein>
<dbReference type="OrthoDB" id="188365at2"/>
<keyword evidence="3" id="KW-1185">Reference proteome</keyword>
<dbReference type="InterPro" id="IPR025737">
    <property type="entry name" value="FApF"/>
</dbReference>
<evidence type="ECO:0000313" key="2">
    <source>
        <dbReference type="EMBL" id="RBP45647.1"/>
    </source>
</evidence>
<evidence type="ECO:0000256" key="1">
    <source>
        <dbReference type="SAM" id="SignalP"/>
    </source>
</evidence>
<reference evidence="2 3" key="1">
    <citation type="submission" date="2018-06" db="EMBL/GenBank/DDBJ databases">
        <title>Genomic Encyclopedia of Type Strains, Phase IV (KMG-IV): sequencing the most valuable type-strain genomes for metagenomic binning, comparative biology and taxonomic classification.</title>
        <authorList>
            <person name="Goeker M."/>
        </authorList>
    </citation>
    <scope>NUCLEOTIDE SEQUENCE [LARGE SCALE GENOMIC DNA]</scope>
    <source>
        <strain evidence="2 3">DSM 25532</strain>
    </source>
</reference>
<keyword evidence="1" id="KW-0732">Signal</keyword>
<feature type="chain" id="PRO_5017008410" description="Phosphate-selective porin O/P" evidence="1">
    <location>
        <begin position="26"/>
        <end position="402"/>
    </location>
</feature>
<dbReference type="SUPFAM" id="SSF56935">
    <property type="entry name" value="Porins"/>
    <property type="match status" value="1"/>
</dbReference>
<gene>
    <name evidence="2" type="ORF">DES53_10229</name>
</gene>
<proteinExistence type="predicted"/>
<dbReference type="Proteomes" id="UP000253426">
    <property type="component" value="Unassembled WGS sequence"/>
</dbReference>
<dbReference type="Pfam" id="PF13557">
    <property type="entry name" value="Phenol_MetA_deg"/>
    <property type="match status" value="1"/>
</dbReference>
<dbReference type="AlphaFoldDB" id="A0A366HSH0"/>
<comment type="caution">
    <text evidence="2">The sequence shown here is derived from an EMBL/GenBank/DDBJ whole genome shotgun (WGS) entry which is preliminary data.</text>
</comment>
<feature type="signal peptide" evidence="1">
    <location>
        <begin position="1"/>
        <end position="25"/>
    </location>
</feature>
<dbReference type="InterPro" id="IPR023614">
    <property type="entry name" value="Porin_dom_sf"/>
</dbReference>
<evidence type="ECO:0008006" key="4">
    <source>
        <dbReference type="Google" id="ProtNLM"/>
    </source>
</evidence>
<dbReference type="Gene3D" id="2.40.160.10">
    <property type="entry name" value="Porin"/>
    <property type="match status" value="1"/>
</dbReference>
<organism evidence="2 3">
    <name type="scientific">Roseimicrobium gellanilyticum</name>
    <dbReference type="NCBI Taxonomy" id="748857"/>
    <lineage>
        <taxon>Bacteria</taxon>
        <taxon>Pseudomonadati</taxon>
        <taxon>Verrucomicrobiota</taxon>
        <taxon>Verrucomicrobiia</taxon>
        <taxon>Verrucomicrobiales</taxon>
        <taxon>Verrucomicrobiaceae</taxon>
        <taxon>Roseimicrobium</taxon>
    </lineage>
</organism>
<name>A0A366HSH0_9BACT</name>
<accession>A0A366HSH0</accession>
<sequence>MNRCPFIHSLLSLAVWCTCSGSLLAFDLTPPDSPVHASLRGTLDAELYVTDSPAPGLLFSDDEAFFNPRATLFLDVNAGTHFFASVQARFDRGFDPGVEEDGSARLDEYFIRWTPMDSPVVNIQAGKFATAFGNWVPRHLSWDNPFINAPVPYENVIGMTDLAAPLTRAAFLNRKNLADKKREWLVPIWGPSYAHGASVFGRIEEFDYAFEIKSAALSSRPAAWEASDTEFDEPTFTGRIGWRPNASWNVGTSFSTGAYMQPDRDLLLPRGTERGDFTQDTIGFDVSYARHRFELWGELILSRFEVPRVGDADTLSYYLEAKYKLTESLFLAARWNQQFFDDVGDGQGGSTSWDRDLYRADLAVGYRFNRHVQTKLQYSYGHEGGENANADHLLAAQVTVRF</sequence>
<dbReference type="RefSeq" id="WP_113957229.1">
    <property type="nucleotide sequence ID" value="NZ_QNRR01000002.1"/>
</dbReference>
<dbReference type="EMBL" id="QNRR01000002">
    <property type="protein sequence ID" value="RBP45647.1"/>
    <property type="molecule type" value="Genomic_DNA"/>
</dbReference>
<evidence type="ECO:0000313" key="3">
    <source>
        <dbReference type="Proteomes" id="UP000253426"/>
    </source>
</evidence>